<evidence type="ECO:0000256" key="2">
    <source>
        <dbReference type="ARBA" id="ARBA00022734"/>
    </source>
</evidence>
<dbReference type="SUPFAM" id="SSF51101">
    <property type="entry name" value="Mannose-binding lectins"/>
    <property type="match status" value="1"/>
</dbReference>
<evidence type="ECO:0000256" key="4">
    <source>
        <dbReference type="PROSITE-ProRule" id="PRU00708"/>
    </source>
</evidence>
<proteinExistence type="inferred from homology"/>
<dbReference type="InterPro" id="IPR002885">
    <property type="entry name" value="PPR_rpt"/>
</dbReference>
<dbReference type="SUPFAM" id="SSF81901">
    <property type="entry name" value="HCP-like"/>
    <property type="match status" value="1"/>
</dbReference>
<dbReference type="PROSITE" id="PS51375">
    <property type="entry name" value="PPR"/>
    <property type="match status" value="8"/>
</dbReference>
<feature type="repeat" description="PPR" evidence="4">
    <location>
        <begin position="220"/>
        <end position="254"/>
    </location>
</feature>
<dbReference type="SMART" id="SM00915">
    <property type="entry name" value="Jacalin"/>
    <property type="match status" value="1"/>
</dbReference>
<protein>
    <submittedName>
        <fullName evidence="6">Pentatricopeptide repeat-containing protein</fullName>
    </submittedName>
</protein>
<dbReference type="AlphaFoldDB" id="A0A7J6UV26"/>
<dbReference type="Proteomes" id="UP000554482">
    <property type="component" value="Unassembled WGS sequence"/>
</dbReference>
<keyword evidence="2" id="KW-0430">Lectin</keyword>
<dbReference type="CDD" id="cd09612">
    <property type="entry name" value="Jacalin"/>
    <property type="match status" value="1"/>
</dbReference>
<feature type="repeat" description="PPR" evidence="4">
    <location>
        <begin position="360"/>
        <end position="394"/>
    </location>
</feature>
<dbReference type="InterPro" id="IPR033734">
    <property type="entry name" value="Jacalin-like_lectin_dom_plant"/>
</dbReference>
<dbReference type="Pfam" id="PF01535">
    <property type="entry name" value="PPR"/>
    <property type="match status" value="2"/>
</dbReference>
<sequence length="711" mass="80662">MEAILDQCGIDLTHDLVLDVLTRFRHARKPAFRFFCWAGKKPGFEHDSKTYNLMMEIVGKTNQFESMVAMLEEMGNKGMLTLETFSIAIRSFVAAREMKKAVGVFELMKKHDYKAGVDTFNYLLDALGRAKLGKEAYTLFEKLKDRFPPDLRTYTVLLAGWCKVKNLMEAGRVWNEMIDKGLKPDLVAYNTMLEGLLSGRRQPEAIKLFELMKAKGPSPNVRSYTILIRDLCKRNKMEVAVDYFDEMLDVGYDPDPAVYTCLMVGFGNQKKMDKVYGLLKEMKEKGCPPDGQTYNALIKLMTNRQMPDDAVRIYKKMILNGHKPTVHTYNMMMKSYFQVKNYEMGCAVWEEMASKGFCPDDNSYTVFVGGLIRHGRSEEACKYLEEMAEKGMKAPQLDYNKFAADFSRAGKPNILEELAQKMKFSGQRLVPTVWDKYEKGKLEEVMADCIEEKAKDMAKRILMIALNCMEYSASQRPSMSDVVRLLEGTKHLPLPPKCFLSSPPQASSSIVVPSKRNVELESVRVEEIINPHGEKEKERGGYIIVEIQFKSLGPWGGLGGSEWDDGVFPGILQIEITRDRREICSIEIEYCRNDGMSVGWSNKHGHNTGQQTDKIVFDYPSEYLMGITGFTHGNGTLNLVAVRSISFITNKKIHGPYGVNLIVKGDPFTSGKLGKVVGFHGRSGLWLDAISVHMEDPNNWYFTLLQVNKQN</sequence>
<dbReference type="Gene3D" id="1.25.40.10">
    <property type="entry name" value="Tetratricopeptide repeat domain"/>
    <property type="match status" value="3"/>
</dbReference>
<feature type="repeat" description="PPR" evidence="4">
    <location>
        <begin position="47"/>
        <end position="81"/>
    </location>
</feature>
<comment type="similarity">
    <text evidence="1">Belongs to the PPR family. P subfamily.</text>
</comment>
<evidence type="ECO:0000256" key="1">
    <source>
        <dbReference type="ARBA" id="ARBA00007626"/>
    </source>
</evidence>
<evidence type="ECO:0000313" key="6">
    <source>
        <dbReference type="EMBL" id="KAF5176453.1"/>
    </source>
</evidence>
<dbReference type="PANTHER" id="PTHR46128:SF159">
    <property type="entry name" value="PENTACOTRIPEPTIDE-REPEAT REGION OF PRORP DOMAIN-CONTAINING PROTEIN"/>
    <property type="match status" value="1"/>
</dbReference>
<accession>A0A7J6UV26</accession>
<name>A0A7J6UV26_THATH</name>
<keyword evidence="3" id="KW-0677">Repeat</keyword>
<dbReference type="InterPro" id="IPR050872">
    <property type="entry name" value="PPR_P_subfamily"/>
</dbReference>
<feature type="repeat" description="PPR" evidence="4">
    <location>
        <begin position="290"/>
        <end position="324"/>
    </location>
</feature>
<organism evidence="6 7">
    <name type="scientific">Thalictrum thalictroides</name>
    <name type="common">Rue-anemone</name>
    <name type="synonym">Anemone thalictroides</name>
    <dbReference type="NCBI Taxonomy" id="46969"/>
    <lineage>
        <taxon>Eukaryota</taxon>
        <taxon>Viridiplantae</taxon>
        <taxon>Streptophyta</taxon>
        <taxon>Embryophyta</taxon>
        <taxon>Tracheophyta</taxon>
        <taxon>Spermatophyta</taxon>
        <taxon>Magnoliopsida</taxon>
        <taxon>Ranunculales</taxon>
        <taxon>Ranunculaceae</taxon>
        <taxon>Thalictroideae</taxon>
        <taxon>Thalictrum</taxon>
    </lineage>
</organism>
<evidence type="ECO:0000256" key="3">
    <source>
        <dbReference type="ARBA" id="ARBA00022737"/>
    </source>
</evidence>
<evidence type="ECO:0000259" key="5">
    <source>
        <dbReference type="PROSITE" id="PS51752"/>
    </source>
</evidence>
<gene>
    <name evidence="6" type="ORF">FRX31_033960</name>
</gene>
<comment type="caution">
    <text evidence="6">The sequence shown here is derived from an EMBL/GenBank/DDBJ whole genome shotgun (WGS) entry which is preliminary data.</text>
</comment>
<feature type="repeat" description="PPR" evidence="4">
    <location>
        <begin position="185"/>
        <end position="219"/>
    </location>
</feature>
<dbReference type="OrthoDB" id="185373at2759"/>
<dbReference type="Gene3D" id="2.100.10.30">
    <property type="entry name" value="Jacalin-like lectin domain"/>
    <property type="match status" value="1"/>
</dbReference>
<dbReference type="NCBIfam" id="TIGR00756">
    <property type="entry name" value="PPR"/>
    <property type="match status" value="8"/>
</dbReference>
<dbReference type="PANTHER" id="PTHR46128">
    <property type="entry name" value="MITOCHONDRIAL GROUP I INTRON SPLICING FACTOR CCM1"/>
    <property type="match status" value="1"/>
</dbReference>
<dbReference type="EMBL" id="JABWDY010042721">
    <property type="protein sequence ID" value="KAF5176453.1"/>
    <property type="molecule type" value="Genomic_DNA"/>
</dbReference>
<dbReference type="InterPro" id="IPR001229">
    <property type="entry name" value="Jacalin-like_lectin_dom"/>
</dbReference>
<feature type="repeat" description="PPR" evidence="4">
    <location>
        <begin position="325"/>
        <end position="359"/>
    </location>
</feature>
<feature type="repeat" description="PPR" evidence="4">
    <location>
        <begin position="150"/>
        <end position="184"/>
    </location>
</feature>
<keyword evidence="7" id="KW-1185">Reference proteome</keyword>
<feature type="repeat" description="PPR" evidence="4">
    <location>
        <begin position="255"/>
        <end position="289"/>
    </location>
</feature>
<dbReference type="Pfam" id="PF01419">
    <property type="entry name" value="Jacalin"/>
    <property type="match status" value="1"/>
</dbReference>
<dbReference type="InterPro" id="IPR011990">
    <property type="entry name" value="TPR-like_helical_dom_sf"/>
</dbReference>
<dbReference type="GO" id="GO:0030246">
    <property type="term" value="F:carbohydrate binding"/>
    <property type="evidence" value="ECO:0007669"/>
    <property type="project" value="UniProtKB-KW"/>
</dbReference>
<evidence type="ECO:0000313" key="7">
    <source>
        <dbReference type="Proteomes" id="UP000554482"/>
    </source>
</evidence>
<dbReference type="PROSITE" id="PS51752">
    <property type="entry name" value="JACALIN_LECTIN"/>
    <property type="match status" value="1"/>
</dbReference>
<dbReference type="Pfam" id="PF13041">
    <property type="entry name" value="PPR_2"/>
    <property type="match status" value="4"/>
</dbReference>
<feature type="domain" description="Jacalin-type lectin" evidence="5">
    <location>
        <begin position="549"/>
        <end position="696"/>
    </location>
</feature>
<reference evidence="6 7" key="1">
    <citation type="submission" date="2020-06" db="EMBL/GenBank/DDBJ databases">
        <title>Transcriptomic and genomic resources for Thalictrum thalictroides and T. hernandezii: Facilitating candidate gene discovery in an emerging model plant lineage.</title>
        <authorList>
            <person name="Arias T."/>
            <person name="Riano-Pachon D.M."/>
            <person name="Di Stilio V.S."/>
        </authorList>
    </citation>
    <scope>NUCLEOTIDE SEQUENCE [LARGE SCALE GENOMIC DNA]</scope>
    <source>
        <strain evidence="7">cv. WT478/WT964</strain>
        <tissue evidence="6">Leaves</tissue>
    </source>
</reference>
<dbReference type="InterPro" id="IPR036404">
    <property type="entry name" value="Jacalin-like_lectin_dom_sf"/>
</dbReference>